<dbReference type="EMBL" id="SGKU01000056">
    <property type="protein sequence ID" value="NFA43985.1"/>
    <property type="molecule type" value="Genomic_DNA"/>
</dbReference>
<comment type="caution">
    <text evidence="1">The sequence shown here is derived from an EMBL/GenBank/DDBJ whole genome shotgun (WGS) entry which is preliminary data.</text>
</comment>
<dbReference type="AlphaFoldDB" id="A0A6M0SW72"/>
<evidence type="ECO:0008006" key="3">
    <source>
        <dbReference type="Google" id="ProtNLM"/>
    </source>
</evidence>
<reference evidence="1 2" key="1">
    <citation type="submission" date="2019-02" db="EMBL/GenBank/DDBJ databases">
        <title>Genome sequencing of Clostridium botulinum clinical isolates.</title>
        <authorList>
            <person name="Brunt J."/>
            <person name="Van Vliet A.H.M."/>
            <person name="Stringer S.C."/>
            <person name="Grant K.A."/>
            <person name="Carter A.C."/>
            <person name="Peck M.W."/>
        </authorList>
    </citation>
    <scope>NUCLEOTIDE SEQUENCE [LARGE SCALE GENOMIC DNA]</scope>
    <source>
        <strain evidence="1 2">H113700579</strain>
    </source>
</reference>
<sequence>MENKKLINYDDAVKIGIREGIKYIKEQEYHKTTKRYDRRLRNTRLLLKHYRSLKAHNKIADTSTNKIYEENAIDVLDNVESIDDEEQYVQAISRTKLRTIIIVGHVNKVMEYYKAICKSDGKTKERRYNIIKFMYIEPSKDDVIPTYEEVAEHFEVNIKTISRDVRAAVEDLSILFFGIDGIKL</sequence>
<organism evidence="1 2">
    <name type="scientific">Clostridium botulinum</name>
    <dbReference type="NCBI Taxonomy" id="1491"/>
    <lineage>
        <taxon>Bacteria</taxon>
        <taxon>Bacillati</taxon>
        <taxon>Bacillota</taxon>
        <taxon>Clostridia</taxon>
        <taxon>Eubacteriales</taxon>
        <taxon>Clostridiaceae</taxon>
        <taxon>Clostridium</taxon>
    </lineage>
</organism>
<accession>A0A6M0SW72</accession>
<evidence type="ECO:0000313" key="2">
    <source>
        <dbReference type="Proteomes" id="UP000472355"/>
    </source>
</evidence>
<gene>
    <name evidence="1" type="ORF">EXM65_15775</name>
</gene>
<proteinExistence type="predicted"/>
<evidence type="ECO:0000313" key="1">
    <source>
        <dbReference type="EMBL" id="NFA43985.1"/>
    </source>
</evidence>
<name>A0A6M0SW72_CLOBO</name>
<dbReference type="Proteomes" id="UP000472355">
    <property type="component" value="Unassembled WGS sequence"/>
</dbReference>
<protein>
    <recommendedName>
        <fullName evidence="3">Helix-turn-helix type 11 domain-containing protein</fullName>
    </recommendedName>
</protein>